<protein>
    <submittedName>
        <fullName evidence="1">Uncharacterized protein</fullName>
    </submittedName>
</protein>
<dbReference type="EMBL" id="VLKL01000016">
    <property type="protein sequence ID" value="TWH99846.1"/>
    <property type="molecule type" value="Genomic_DNA"/>
</dbReference>
<comment type="caution">
    <text evidence="1">The sequence shown here is derived from an EMBL/GenBank/DDBJ whole genome shotgun (WGS) entry which is preliminary data.</text>
</comment>
<keyword evidence="2" id="KW-1185">Reference proteome</keyword>
<dbReference type="OrthoDB" id="8244487at2"/>
<name>A0A562KWW5_9BRAD</name>
<dbReference type="PROSITE" id="PS51257">
    <property type="entry name" value="PROKAR_LIPOPROTEIN"/>
    <property type="match status" value="1"/>
</dbReference>
<proteinExistence type="predicted"/>
<evidence type="ECO:0000313" key="2">
    <source>
        <dbReference type="Proteomes" id="UP000317176"/>
    </source>
</evidence>
<reference evidence="1 2" key="1">
    <citation type="journal article" date="2015" name="Stand. Genomic Sci.">
        <title>Genomic Encyclopedia of Bacterial and Archaeal Type Strains, Phase III: the genomes of soil and plant-associated and newly described type strains.</title>
        <authorList>
            <person name="Whitman W.B."/>
            <person name="Woyke T."/>
            <person name="Klenk H.P."/>
            <person name="Zhou Y."/>
            <person name="Lilburn T.G."/>
            <person name="Beck B.J."/>
            <person name="De Vos P."/>
            <person name="Vandamme P."/>
            <person name="Eisen J.A."/>
            <person name="Garrity G."/>
            <person name="Hugenholtz P."/>
            <person name="Kyrpides N.C."/>
        </authorList>
    </citation>
    <scope>NUCLEOTIDE SEQUENCE [LARGE SCALE GENOMIC DNA]</scope>
    <source>
        <strain evidence="1 2">CGMCC 1.10947</strain>
    </source>
</reference>
<sequence length="71" mass="7604">MRLVAVIMFALMTAACDQGQDITGSTSVSSCPLRNYSYNPRDMKQCVNACKACDRGTTVTCSTSCTLKGAR</sequence>
<evidence type="ECO:0000313" key="1">
    <source>
        <dbReference type="EMBL" id="TWH99846.1"/>
    </source>
</evidence>
<organism evidence="1 2">
    <name type="scientific">Bradyrhizobium daqingense</name>
    <dbReference type="NCBI Taxonomy" id="993502"/>
    <lineage>
        <taxon>Bacteria</taxon>
        <taxon>Pseudomonadati</taxon>
        <taxon>Pseudomonadota</taxon>
        <taxon>Alphaproteobacteria</taxon>
        <taxon>Hyphomicrobiales</taxon>
        <taxon>Nitrobacteraceae</taxon>
        <taxon>Bradyrhizobium</taxon>
    </lineage>
</organism>
<dbReference type="RefSeq" id="WP_145639494.1">
    <property type="nucleotide sequence ID" value="NZ_CP088014.1"/>
</dbReference>
<dbReference type="Proteomes" id="UP000317176">
    <property type="component" value="Unassembled WGS sequence"/>
</dbReference>
<accession>A0A562KWW5</accession>
<dbReference type="AlphaFoldDB" id="A0A562KWW5"/>
<gene>
    <name evidence="1" type="ORF">IQ17_05147</name>
</gene>